<dbReference type="Pfam" id="PF06993">
    <property type="entry name" value="DUF1304"/>
    <property type="match status" value="1"/>
</dbReference>
<dbReference type="RefSeq" id="WP_130451256.1">
    <property type="nucleotide sequence ID" value="NZ_SHLA01000001.1"/>
</dbReference>
<dbReference type="OrthoDB" id="9803832at2"/>
<sequence>MIIAGLILAALAAAVHVFIFYLESVAWTSPRARAVFGSDEESAIATRELAFNQGFYNLFLAILAVVGIIATATGAATVGMTLLFAGLGSMAAAAAVLAISSPEKRSAAAKQGLVPAAAVVVLALSFL</sequence>
<gene>
    <name evidence="2" type="ORF">EV380_2323</name>
</gene>
<feature type="transmembrane region" description="Helical" evidence="1">
    <location>
        <begin position="55"/>
        <end position="76"/>
    </location>
</feature>
<accession>A0A4Q8AFV3</accession>
<dbReference type="PANTHER" id="PTHR38446:SF1">
    <property type="entry name" value="BLL0914 PROTEIN"/>
    <property type="match status" value="1"/>
</dbReference>
<dbReference type="EMBL" id="SHLA01000001">
    <property type="protein sequence ID" value="RZU62721.1"/>
    <property type="molecule type" value="Genomic_DNA"/>
</dbReference>
<name>A0A4Q8AFV3_9MICC</name>
<feature type="transmembrane region" description="Helical" evidence="1">
    <location>
        <begin position="82"/>
        <end position="100"/>
    </location>
</feature>
<feature type="transmembrane region" description="Helical" evidence="1">
    <location>
        <begin position="6"/>
        <end position="23"/>
    </location>
</feature>
<comment type="caution">
    <text evidence="2">The sequence shown here is derived from an EMBL/GenBank/DDBJ whole genome shotgun (WGS) entry which is preliminary data.</text>
</comment>
<dbReference type="PANTHER" id="PTHR38446">
    <property type="entry name" value="BLL0914 PROTEIN"/>
    <property type="match status" value="1"/>
</dbReference>
<evidence type="ECO:0000313" key="3">
    <source>
        <dbReference type="Proteomes" id="UP000292685"/>
    </source>
</evidence>
<evidence type="ECO:0000313" key="2">
    <source>
        <dbReference type="EMBL" id="RZU62721.1"/>
    </source>
</evidence>
<keyword evidence="1" id="KW-0472">Membrane</keyword>
<keyword evidence="1" id="KW-1133">Transmembrane helix</keyword>
<dbReference type="Proteomes" id="UP000292685">
    <property type="component" value="Unassembled WGS sequence"/>
</dbReference>
<protein>
    <submittedName>
        <fullName evidence="2">Putative membrane protein</fullName>
    </submittedName>
</protein>
<keyword evidence="3" id="KW-1185">Reference proteome</keyword>
<keyword evidence="1" id="KW-0812">Transmembrane</keyword>
<organism evidence="2 3">
    <name type="scientific">Zhihengliuella halotolerans</name>
    <dbReference type="NCBI Taxonomy" id="370736"/>
    <lineage>
        <taxon>Bacteria</taxon>
        <taxon>Bacillati</taxon>
        <taxon>Actinomycetota</taxon>
        <taxon>Actinomycetes</taxon>
        <taxon>Micrococcales</taxon>
        <taxon>Micrococcaceae</taxon>
        <taxon>Zhihengliuella</taxon>
    </lineage>
</organism>
<proteinExistence type="predicted"/>
<evidence type="ECO:0000256" key="1">
    <source>
        <dbReference type="SAM" id="Phobius"/>
    </source>
</evidence>
<dbReference type="InterPro" id="IPR009732">
    <property type="entry name" value="DUF1304"/>
</dbReference>
<dbReference type="AlphaFoldDB" id="A0A4Q8AFV3"/>
<reference evidence="2 3" key="1">
    <citation type="submission" date="2019-02" db="EMBL/GenBank/DDBJ databases">
        <title>Sequencing the genomes of 1000 actinobacteria strains.</title>
        <authorList>
            <person name="Klenk H.-P."/>
        </authorList>
    </citation>
    <scope>NUCLEOTIDE SEQUENCE [LARGE SCALE GENOMIC DNA]</scope>
    <source>
        <strain evidence="2 3">DSM 17364</strain>
    </source>
</reference>